<proteinExistence type="predicted"/>
<dbReference type="Proteomes" id="UP000593601">
    <property type="component" value="Chromosome"/>
</dbReference>
<dbReference type="Pfam" id="PF07083">
    <property type="entry name" value="DUF1351"/>
    <property type="match status" value="1"/>
</dbReference>
<dbReference type="RefSeq" id="WP_193735297.1">
    <property type="nucleotide sequence ID" value="NZ_CP063304.1"/>
</dbReference>
<evidence type="ECO:0000256" key="1">
    <source>
        <dbReference type="SAM" id="Coils"/>
    </source>
</evidence>
<sequence>MELRIMSPQENDFIKEIQWNNEELKQEITATMQEYKSLAFTEENIKDAKADRAKLNKLRTAFEDERKKIKKQCMEPYTKFEKQVKEIVSLIDEPIALIDSQIKEVDDQKKAQKQKDIEELFGSLGFQNFVTLDKIFDPKWLNASVAMSKIEEQMKSQMFQIGHELETIRKLPEFAFEAKELYKKTLDMNQAIQEGQRLAEIQKRKLAYETEQKAKEEELKRQTELRQKETATQKAQEKSKSVTESKKEDNSENSPESQQDQKTDPIMSIDFRAWGTREQLMGIRQYMLDNNIKFGKVE</sequence>
<accession>A0A7M2RHB3</accession>
<keyword evidence="1" id="KW-0175">Coiled coil</keyword>
<feature type="coiled-coil region" evidence="1">
    <location>
        <begin position="14"/>
        <end position="72"/>
    </location>
</feature>
<dbReference type="KEGG" id="bliq:INP51_13230"/>
<dbReference type="InterPro" id="IPR009785">
    <property type="entry name" value="Prophage_Lj928_Orf309"/>
</dbReference>
<feature type="region of interest" description="Disordered" evidence="2">
    <location>
        <begin position="212"/>
        <end position="266"/>
    </location>
</feature>
<feature type="compositionally biased region" description="Basic and acidic residues" evidence="2">
    <location>
        <begin position="212"/>
        <end position="250"/>
    </location>
</feature>
<protein>
    <submittedName>
        <fullName evidence="3">DUF1351 domain-containing protein</fullName>
    </submittedName>
</protein>
<evidence type="ECO:0000313" key="4">
    <source>
        <dbReference type="Proteomes" id="UP000593601"/>
    </source>
</evidence>
<keyword evidence="4" id="KW-1185">Reference proteome</keyword>
<organism evidence="3 4">
    <name type="scientific">Blautia liquoris</name>
    <dbReference type="NCBI Taxonomy" id="2779518"/>
    <lineage>
        <taxon>Bacteria</taxon>
        <taxon>Bacillati</taxon>
        <taxon>Bacillota</taxon>
        <taxon>Clostridia</taxon>
        <taxon>Lachnospirales</taxon>
        <taxon>Lachnospiraceae</taxon>
        <taxon>Blautia</taxon>
    </lineage>
</organism>
<dbReference type="EMBL" id="CP063304">
    <property type="protein sequence ID" value="QOV18937.1"/>
    <property type="molecule type" value="Genomic_DNA"/>
</dbReference>
<gene>
    <name evidence="3" type="ORF">INP51_13230</name>
</gene>
<reference evidence="3 4" key="1">
    <citation type="submission" date="2020-10" db="EMBL/GenBank/DDBJ databases">
        <title>Blautia liquoris sp.nov., isolated from the mud in a fermentation cellar used for the production of Chinese strong-flavoured liquor.</title>
        <authorList>
            <person name="Lu L."/>
        </authorList>
    </citation>
    <scope>NUCLEOTIDE SEQUENCE [LARGE SCALE GENOMIC DNA]</scope>
    <source>
        <strain evidence="3 4">LZLJ-3</strain>
    </source>
</reference>
<dbReference type="AlphaFoldDB" id="A0A7M2RHB3"/>
<evidence type="ECO:0000256" key="2">
    <source>
        <dbReference type="SAM" id="MobiDB-lite"/>
    </source>
</evidence>
<name>A0A7M2RHB3_9FIRM</name>
<evidence type="ECO:0000313" key="3">
    <source>
        <dbReference type="EMBL" id="QOV18937.1"/>
    </source>
</evidence>